<dbReference type="EMBL" id="KV454210">
    <property type="protein sequence ID" value="ODQ59919.1"/>
    <property type="molecule type" value="Genomic_DNA"/>
</dbReference>
<dbReference type="AlphaFoldDB" id="A0A1E3P361"/>
<dbReference type="Proteomes" id="UP000094112">
    <property type="component" value="Unassembled WGS sequence"/>
</dbReference>
<dbReference type="GeneID" id="30197858"/>
<name>A0A1E3P361_WICAA</name>
<dbReference type="STRING" id="683960.A0A1E3P361"/>
<evidence type="ECO:0000313" key="4">
    <source>
        <dbReference type="Proteomes" id="UP000094112"/>
    </source>
</evidence>
<dbReference type="Pfam" id="PF03171">
    <property type="entry name" value="2OG-FeII_Oxy"/>
    <property type="match status" value="1"/>
</dbReference>
<dbReference type="InterPro" id="IPR044861">
    <property type="entry name" value="IPNS-like_FE2OG_OXY"/>
</dbReference>
<evidence type="ECO:0000313" key="3">
    <source>
        <dbReference type="EMBL" id="ODQ59919.1"/>
    </source>
</evidence>
<gene>
    <name evidence="3" type="ORF">WICANDRAFT_14569</name>
</gene>
<feature type="non-terminal residue" evidence="3">
    <location>
        <position position="319"/>
    </location>
</feature>
<keyword evidence="4" id="KW-1185">Reference proteome</keyword>
<accession>A0A1E3P361</accession>
<sequence length="319" mass="36956">MASKTIPEVDLSLLITHKIEILKELKHALINYGFFYLKNYDDLLDQNIIELLFEQSAKVFQLPEEEKQKFSLDHSKHFVGYDTTSNEYDLEAAEEMSLCSTNDILNTNSYTYNNVLGPNQYPSQLKVPLFKRSTDQFFEAFSGFACIVTDLILQSLSIDNKEFSKYFDSTKSSSQLIESYKEYQFLKFLFHQTPLQAQDLYDTWIDIPPKPNTIVVSSGQLLEFLTNGVCISNNFKVLSTSSESTIVSFSPFLNLDSKLKPLHISEDLLYERDRREKLHSNSNIKSDLKDGDITGEKIFYSKIRNHRKAAQHWYPEILR</sequence>
<dbReference type="InterPro" id="IPR050231">
    <property type="entry name" value="Iron_ascorbate_oxido_reductase"/>
</dbReference>
<evidence type="ECO:0000259" key="1">
    <source>
        <dbReference type="Pfam" id="PF03171"/>
    </source>
</evidence>
<organism evidence="3 4">
    <name type="scientific">Wickerhamomyces anomalus (strain ATCC 58044 / CBS 1984 / NCYC 433 / NRRL Y-366-8)</name>
    <name type="common">Yeast</name>
    <name type="synonym">Hansenula anomala</name>
    <dbReference type="NCBI Taxonomy" id="683960"/>
    <lineage>
        <taxon>Eukaryota</taxon>
        <taxon>Fungi</taxon>
        <taxon>Dikarya</taxon>
        <taxon>Ascomycota</taxon>
        <taxon>Saccharomycotina</taxon>
        <taxon>Saccharomycetes</taxon>
        <taxon>Phaffomycetales</taxon>
        <taxon>Wickerhamomycetaceae</taxon>
        <taxon>Wickerhamomyces</taxon>
    </lineage>
</organism>
<feature type="domain" description="Isopenicillin N synthase-like Fe(2+) 2OG dioxygenase" evidence="1">
    <location>
        <begin position="185"/>
        <end position="232"/>
    </location>
</feature>
<dbReference type="RefSeq" id="XP_019039126.1">
    <property type="nucleotide sequence ID" value="XM_019180612.1"/>
</dbReference>
<dbReference type="InterPro" id="IPR027443">
    <property type="entry name" value="IPNS-like_sf"/>
</dbReference>
<protein>
    <submittedName>
        <fullName evidence="3">Uncharacterized protein</fullName>
    </submittedName>
</protein>
<dbReference type="SUPFAM" id="SSF51197">
    <property type="entry name" value="Clavaminate synthase-like"/>
    <property type="match status" value="1"/>
</dbReference>
<dbReference type="Gene3D" id="2.60.120.330">
    <property type="entry name" value="B-lactam Antibiotic, Isopenicillin N Synthase, Chain"/>
    <property type="match status" value="1"/>
</dbReference>
<dbReference type="OrthoDB" id="288590at2759"/>
<dbReference type="InterPro" id="IPR026992">
    <property type="entry name" value="DIOX_N"/>
</dbReference>
<dbReference type="PANTHER" id="PTHR47990">
    <property type="entry name" value="2-OXOGLUTARATE (2OG) AND FE(II)-DEPENDENT OXYGENASE SUPERFAMILY PROTEIN-RELATED"/>
    <property type="match status" value="1"/>
</dbReference>
<feature type="domain" description="Non-haem dioxygenase N-terminal" evidence="2">
    <location>
        <begin position="6"/>
        <end position="123"/>
    </location>
</feature>
<reference evidence="3 4" key="1">
    <citation type="journal article" date="2016" name="Proc. Natl. Acad. Sci. U.S.A.">
        <title>Comparative genomics of biotechnologically important yeasts.</title>
        <authorList>
            <person name="Riley R."/>
            <person name="Haridas S."/>
            <person name="Wolfe K.H."/>
            <person name="Lopes M.R."/>
            <person name="Hittinger C.T."/>
            <person name="Goeker M."/>
            <person name="Salamov A.A."/>
            <person name="Wisecaver J.H."/>
            <person name="Long T.M."/>
            <person name="Calvey C.H."/>
            <person name="Aerts A.L."/>
            <person name="Barry K.W."/>
            <person name="Choi C."/>
            <person name="Clum A."/>
            <person name="Coughlan A.Y."/>
            <person name="Deshpande S."/>
            <person name="Douglass A.P."/>
            <person name="Hanson S.J."/>
            <person name="Klenk H.-P."/>
            <person name="LaButti K.M."/>
            <person name="Lapidus A."/>
            <person name="Lindquist E.A."/>
            <person name="Lipzen A.M."/>
            <person name="Meier-Kolthoff J.P."/>
            <person name="Ohm R.A."/>
            <person name="Otillar R.P."/>
            <person name="Pangilinan J.L."/>
            <person name="Peng Y."/>
            <person name="Rokas A."/>
            <person name="Rosa C.A."/>
            <person name="Scheuner C."/>
            <person name="Sibirny A.A."/>
            <person name="Slot J.C."/>
            <person name="Stielow J.B."/>
            <person name="Sun H."/>
            <person name="Kurtzman C.P."/>
            <person name="Blackwell M."/>
            <person name="Grigoriev I.V."/>
            <person name="Jeffries T.W."/>
        </authorList>
    </citation>
    <scope>NUCLEOTIDE SEQUENCE [LARGE SCALE GENOMIC DNA]</scope>
    <source>
        <strain evidence="4">ATCC 58044 / CBS 1984 / NCYC 433 / NRRL Y-366-8</strain>
    </source>
</reference>
<dbReference type="Pfam" id="PF14226">
    <property type="entry name" value="DIOX_N"/>
    <property type="match status" value="1"/>
</dbReference>
<proteinExistence type="predicted"/>
<evidence type="ECO:0000259" key="2">
    <source>
        <dbReference type="Pfam" id="PF14226"/>
    </source>
</evidence>